<gene>
    <name evidence="6" type="ORF">GCM10010960_18090</name>
</gene>
<reference evidence="6" key="2">
    <citation type="submission" date="2020-09" db="EMBL/GenBank/DDBJ databases">
        <authorList>
            <person name="Sun Q."/>
            <person name="Zhou Y."/>
        </authorList>
    </citation>
    <scope>NUCLEOTIDE SEQUENCE</scope>
    <source>
        <strain evidence="6">CGMCC 1.12726</strain>
    </source>
</reference>
<dbReference type="PANTHER" id="PTHR30481:SF3">
    <property type="entry name" value="DNA ADENINE METHYLASE"/>
    <property type="match status" value="1"/>
</dbReference>
<dbReference type="Proteomes" id="UP000632858">
    <property type="component" value="Unassembled WGS sequence"/>
</dbReference>
<protein>
    <recommendedName>
        <fullName evidence="1">site-specific DNA-methyltransferase (adenine-specific)</fullName>
        <ecNumber evidence="1">2.1.1.72</ecNumber>
    </recommendedName>
</protein>
<comment type="caution">
    <text evidence="6">The sequence shown here is derived from an EMBL/GenBank/DDBJ whole genome shotgun (WGS) entry which is preliminary data.</text>
</comment>
<dbReference type="Gene3D" id="3.40.50.150">
    <property type="entry name" value="Vaccinia Virus protein VP39"/>
    <property type="match status" value="1"/>
</dbReference>
<proteinExistence type="predicted"/>
<dbReference type="SUPFAM" id="SSF53335">
    <property type="entry name" value="S-adenosyl-L-methionine-dependent methyltransferases"/>
    <property type="match status" value="1"/>
</dbReference>
<dbReference type="AlphaFoldDB" id="A0A917FQ10"/>
<dbReference type="PROSITE" id="PS00092">
    <property type="entry name" value="N6_MTASE"/>
    <property type="match status" value="1"/>
</dbReference>
<evidence type="ECO:0000256" key="4">
    <source>
        <dbReference type="ARBA" id="ARBA00022691"/>
    </source>
</evidence>
<dbReference type="GO" id="GO:0009307">
    <property type="term" value="P:DNA restriction-modification system"/>
    <property type="evidence" value="ECO:0007669"/>
    <property type="project" value="InterPro"/>
</dbReference>
<dbReference type="InterPro" id="IPR029063">
    <property type="entry name" value="SAM-dependent_MTases_sf"/>
</dbReference>
<keyword evidence="7" id="KW-1185">Reference proteome</keyword>
<dbReference type="EMBL" id="BMFO01000004">
    <property type="protein sequence ID" value="GGF96822.1"/>
    <property type="molecule type" value="Genomic_DNA"/>
</dbReference>
<dbReference type="InterPro" id="IPR012327">
    <property type="entry name" value="MeTrfase_D12"/>
</dbReference>
<keyword evidence="4" id="KW-0949">S-adenosyl-L-methionine</keyword>
<organism evidence="6 7">
    <name type="scientific">Arenimonas maotaiensis</name>
    <dbReference type="NCBI Taxonomy" id="1446479"/>
    <lineage>
        <taxon>Bacteria</taxon>
        <taxon>Pseudomonadati</taxon>
        <taxon>Pseudomonadota</taxon>
        <taxon>Gammaproteobacteria</taxon>
        <taxon>Lysobacterales</taxon>
        <taxon>Lysobacteraceae</taxon>
        <taxon>Arenimonas</taxon>
    </lineage>
</organism>
<dbReference type="GO" id="GO:0006298">
    <property type="term" value="P:mismatch repair"/>
    <property type="evidence" value="ECO:0007669"/>
    <property type="project" value="TreeGrafter"/>
</dbReference>
<evidence type="ECO:0000256" key="5">
    <source>
        <dbReference type="ARBA" id="ARBA00047942"/>
    </source>
</evidence>
<sequence>MLAGDDFEAVSSLLKSARLSCRDFSNAISFSRSGDFVYCDPPYTVKHENNGFVKYNEKIFTWSDQERLASSLDRADKRGVLFAVSNAKHKSIIDLYARYKIREVNRASIISGQAKGRGTYPEVLITNY</sequence>
<dbReference type="PANTHER" id="PTHR30481">
    <property type="entry name" value="DNA ADENINE METHYLASE"/>
    <property type="match status" value="1"/>
</dbReference>
<reference evidence="6" key="1">
    <citation type="journal article" date="2014" name="Int. J. Syst. Evol. Microbiol.">
        <title>Complete genome sequence of Corynebacterium casei LMG S-19264T (=DSM 44701T), isolated from a smear-ripened cheese.</title>
        <authorList>
            <consortium name="US DOE Joint Genome Institute (JGI-PGF)"/>
            <person name="Walter F."/>
            <person name="Albersmeier A."/>
            <person name="Kalinowski J."/>
            <person name="Ruckert C."/>
        </authorList>
    </citation>
    <scope>NUCLEOTIDE SEQUENCE</scope>
    <source>
        <strain evidence="6">CGMCC 1.12726</strain>
    </source>
</reference>
<keyword evidence="3" id="KW-0808">Transferase</keyword>
<evidence type="ECO:0000256" key="2">
    <source>
        <dbReference type="ARBA" id="ARBA00022603"/>
    </source>
</evidence>
<dbReference type="EC" id="2.1.1.72" evidence="1"/>
<evidence type="ECO:0000256" key="3">
    <source>
        <dbReference type="ARBA" id="ARBA00022679"/>
    </source>
</evidence>
<dbReference type="GO" id="GO:0043565">
    <property type="term" value="F:sequence-specific DNA binding"/>
    <property type="evidence" value="ECO:0007669"/>
    <property type="project" value="TreeGrafter"/>
</dbReference>
<evidence type="ECO:0000313" key="7">
    <source>
        <dbReference type="Proteomes" id="UP000632858"/>
    </source>
</evidence>
<evidence type="ECO:0000313" key="6">
    <source>
        <dbReference type="EMBL" id="GGF96822.1"/>
    </source>
</evidence>
<comment type="catalytic activity">
    <reaction evidence="5">
        <text>a 2'-deoxyadenosine in DNA + S-adenosyl-L-methionine = an N(6)-methyl-2'-deoxyadenosine in DNA + S-adenosyl-L-homocysteine + H(+)</text>
        <dbReference type="Rhea" id="RHEA:15197"/>
        <dbReference type="Rhea" id="RHEA-COMP:12418"/>
        <dbReference type="Rhea" id="RHEA-COMP:12419"/>
        <dbReference type="ChEBI" id="CHEBI:15378"/>
        <dbReference type="ChEBI" id="CHEBI:57856"/>
        <dbReference type="ChEBI" id="CHEBI:59789"/>
        <dbReference type="ChEBI" id="CHEBI:90615"/>
        <dbReference type="ChEBI" id="CHEBI:90616"/>
        <dbReference type="EC" id="2.1.1.72"/>
    </reaction>
</comment>
<dbReference type="GO" id="GO:0009007">
    <property type="term" value="F:site-specific DNA-methyltransferase (adenine-specific) activity"/>
    <property type="evidence" value="ECO:0007669"/>
    <property type="project" value="UniProtKB-EC"/>
</dbReference>
<dbReference type="GO" id="GO:0032259">
    <property type="term" value="P:methylation"/>
    <property type="evidence" value="ECO:0007669"/>
    <property type="project" value="UniProtKB-KW"/>
</dbReference>
<keyword evidence="2" id="KW-0489">Methyltransferase</keyword>
<accession>A0A917FQ10</accession>
<dbReference type="GO" id="GO:1904047">
    <property type="term" value="F:S-adenosyl-L-methionine binding"/>
    <property type="evidence" value="ECO:0007669"/>
    <property type="project" value="TreeGrafter"/>
</dbReference>
<name>A0A917FQ10_9GAMM</name>
<dbReference type="Pfam" id="PF02086">
    <property type="entry name" value="MethyltransfD12"/>
    <property type="match status" value="1"/>
</dbReference>
<dbReference type="InterPro" id="IPR002052">
    <property type="entry name" value="DNA_methylase_N6_adenine_CS"/>
</dbReference>
<evidence type="ECO:0000256" key="1">
    <source>
        <dbReference type="ARBA" id="ARBA00011900"/>
    </source>
</evidence>